<protein>
    <submittedName>
        <fullName evidence="2">Major latex allergen Hev b, putative</fullName>
    </submittedName>
</protein>
<feature type="compositionally biased region" description="Basic and acidic residues" evidence="1">
    <location>
        <begin position="15"/>
        <end position="27"/>
    </location>
</feature>
<dbReference type="EMBL" id="GG672691">
    <property type="protein sequence ID" value="EER16881.1"/>
    <property type="molecule type" value="Genomic_DNA"/>
</dbReference>
<feature type="compositionally biased region" description="Basic and acidic residues" evidence="1">
    <location>
        <begin position="40"/>
        <end position="61"/>
    </location>
</feature>
<organism evidence="3">
    <name type="scientific">Perkinsus marinus (strain ATCC 50983 / TXsc)</name>
    <dbReference type="NCBI Taxonomy" id="423536"/>
    <lineage>
        <taxon>Eukaryota</taxon>
        <taxon>Sar</taxon>
        <taxon>Alveolata</taxon>
        <taxon>Perkinsozoa</taxon>
        <taxon>Perkinsea</taxon>
        <taxon>Perkinsida</taxon>
        <taxon>Perkinsidae</taxon>
        <taxon>Perkinsus</taxon>
    </lineage>
</organism>
<feature type="region of interest" description="Disordered" evidence="1">
    <location>
        <begin position="1"/>
        <end position="106"/>
    </location>
</feature>
<evidence type="ECO:0000256" key="1">
    <source>
        <dbReference type="SAM" id="MobiDB-lite"/>
    </source>
</evidence>
<dbReference type="InParanoid" id="C5KF79"/>
<evidence type="ECO:0000313" key="3">
    <source>
        <dbReference type="Proteomes" id="UP000007800"/>
    </source>
</evidence>
<dbReference type="GeneID" id="9052886"/>
<accession>C5KF79</accession>
<sequence length="159" mass="16287">MGCGASSAATGTTDEAVKTVHAEEPKAAECAAGECVEEMQESKIVVDKPAGDSGEDKKPEESPAEDEEGPKDPAPSEEEAPADTKAAAEEGAKEEAPAAEAEKSSIGFIRRGKSVPVGSGRPVYYMAAAVTATTAFGVAVACVEWYDSDRSSYGIVGAR</sequence>
<dbReference type="RefSeq" id="XP_002785085.1">
    <property type="nucleotide sequence ID" value="XM_002785039.1"/>
</dbReference>
<evidence type="ECO:0000313" key="2">
    <source>
        <dbReference type="EMBL" id="EER16881.1"/>
    </source>
</evidence>
<dbReference type="Proteomes" id="UP000007800">
    <property type="component" value="Unassembled WGS sequence"/>
</dbReference>
<proteinExistence type="predicted"/>
<dbReference type="AlphaFoldDB" id="C5KF79"/>
<keyword evidence="3" id="KW-1185">Reference proteome</keyword>
<feature type="compositionally biased region" description="Acidic residues" evidence="1">
    <location>
        <begin position="62"/>
        <end position="81"/>
    </location>
</feature>
<name>C5KF79_PERM5</name>
<gene>
    <name evidence="2" type="ORF">Pmar_PMAR004733</name>
</gene>
<reference evidence="2 3" key="1">
    <citation type="submission" date="2008-07" db="EMBL/GenBank/DDBJ databases">
        <authorList>
            <person name="El-Sayed N."/>
            <person name="Caler E."/>
            <person name="Inman J."/>
            <person name="Amedeo P."/>
            <person name="Hass B."/>
            <person name="Wortman J."/>
        </authorList>
    </citation>
    <scope>NUCLEOTIDE SEQUENCE [LARGE SCALE GENOMIC DNA]</scope>
    <source>
        <strain evidence="3">ATCC 50983 / TXsc</strain>
    </source>
</reference>
<feature type="compositionally biased region" description="Basic and acidic residues" evidence="1">
    <location>
        <begin position="86"/>
        <end position="103"/>
    </location>
</feature>